<reference evidence="1 2" key="1">
    <citation type="submission" date="2018-06" db="EMBL/GenBank/DDBJ databases">
        <authorList>
            <consortium name="Pathogen Informatics"/>
            <person name="Doyle S."/>
        </authorList>
    </citation>
    <scope>NUCLEOTIDE SEQUENCE [LARGE SCALE GENOMIC DNA]</scope>
    <source>
        <strain evidence="1 2">NCTC12112</strain>
    </source>
</reference>
<protein>
    <submittedName>
        <fullName evidence="1">Abortive infection bacteriophage resistance protein</fullName>
    </submittedName>
</protein>
<dbReference type="RefSeq" id="WP_005978487.1">
    <property type="nucleotide sequence ID" value="NZ_CABKNW010000004.1"/>
</dbReference>
<dbReference type="AlphaFoldDB" id="A0AAX2JEY2"/>
<organism evidence="1 2">
    <name type="scientific">Fusobacterium ulcerans</name>
    <dbReference type="NCBI Taxonomy" id="861"/>
    <lineage>
        <taxon>Bacteria</taxon>
        <taxon>Fusobacteriati</taxon>
        <taxon>Fusobacteriota</taxon>
        <taxon>Fusobacteriia</taxon>
        <taxon>Fusobacteriales</taxon>
        <taxon>Fusobacteriaceae</taxon>
        <taxon>Fusobacterium</taxon>
    </lineage>
</organism>
<dbReference type="Pfam" id="PF07751">
    <property type="entry name" value="Abi_2"/>
    <property type="match status" value="1"/>
</dbReference>
<evidence type="ECO:0000313" key="1">
    <source>
        <dbReference type="EMBL" id="SQJ15729.1"/>
    </source>
</evidence>
<evidence type="ECO:0000313" key="2">
    <source>
        <dbReference type="Proteomes" id="UP000249008"/>
    </source>
</evidence>
<dbReference type="EMBL" id="LS483487">
    <property type="protein sequence ID" value="SQJ15729.1"/>
    <property type="molecule type" value="Genomic_DNA"/>
</dbReference>
<proteinExistence type="predicted"/>
<dbReference type="Proteomes" id="UP000249008">
    <property type="component" value="Chromosome 1"/>
</dbReference>
<gene>
    <name evidence="1" type="ORF">NCTC12112_03096</name>
</gene>
<accession>A0AAX2JEY2</accession>
<sequence length="309" mass="37418">MNIENDKFIKFISSQLKPPTTFDEQINKLKNRNLVIENENFAKEVLKRINYYHFTGYLHDFKDLANDCYPKELTFDYIYKIIKFDMRIRNIFLYGMEIIERDLKTSISYNFAHSYSEGNISYMFSRDFKDKDKHSKFISFINKNIRDNEELPFIQHHKLNYQGYYPIWVAIELFTLGNLENFYVLLDNSVQKKIAKEYGYSKIQFGNWIEAMRRFRNMLAHDMRLYNYKVVSTPAKTKEFPITTYKIFDYVLVMRILIRDKEEWNNKILKDIKNTFNEFLEVIDISCIGFPEDWESYLKIDNKNIENHS</sequence>
<dbReference type="GeneID" id="78454360"/>
<name>A0AAX2JEY2_9FUSO</name>
<dbReference type="InterPro" id="IPR011664">
    <property type="entry name" value="Abi_system_AbiD/AbiF-like"/>
</dbReference>